<comment type="caution">
    <text evidence="2">The sequence shown here is derived from an EMBL/GenBank/DDBJ whole genome shotgun (WGS) entry which is preliminary data.</text>
</comment>
<dbReference type="PANTHER" id="PTHR31061">
    <property type="entry name" value="LD22376P"/>
    <property type="match status" value="1"/>
</dbReference>
<evidence type="ECO:0008006" key="4">
    <source>
        <dbReference type="Google" id="ProtNLM"/>
    </source>
</evidence>
<evidence type="ECO:0000313" key="3">
    <source>
        <dbReference type="Proteomes" id="UP000070326"/>
    </source>
</evidence>
<sequence>MSIKIKKTNMANNDEESWIRKIVYNYYEKLKSYYEYKADLDAKYEDMRVQSIDYMRGLLVILSMFMINQGLENQISYAFQNSKWNGMTLHDILVPMFLLVIGSSIPFYVKKHYEENEDIRHIVKMSFIKSIIVFVIGLIFSCIYYPANDYVRLTGPIQMMAFVYIMSLLLYIGFLKMRIKNNALTYIFISMGIIVSIIFTAIGLAHSLKTGESSIFVVMDKALLSTFKSVSMADPEGILVCISGVSLGLIGLGLACILNKKPVENKRYIRYKRTSWVKESGYSRKNVLHDIKSWINPRSIKAILSNYYRINLEARKLVDMLFIAILFYIVSKVMGIWLPLNRNILSLTFVLRVSSYFYFMMFVLYIICDILAINFGTLLVKRLGLNSLAVIVITTVIYKLVNLITIKSIYTSTWLHFNNWFTVDFILPIFGSDYASGVYAAIITVIWILLGNLLHRFDIKLGL</sequence>
<evidence type="ECO:0000313" key="2">
    <source>
        <dbReference type="EMBL" id="KXI14850.1"/>
    </source>
</evidence>
<dbReference type="STRING" id="1261.HMPREF3195_00039"/>
<keyword evidence="1" id="KW-0472">Membrane</keyword>
<feature type="transmembrane region" description="Helical" evidence="1">
    <location>
        <begin position="317"/>
        <end position="337"/>
    </location>
</feature>
<dbReference type="PATRIC" id="fig|1261.5.peg.40"/>
<dbReference type="eggNOG" id="COG4299">
    <property type="taxonomic scope" value="Bacteria"/>
</dbReference>
<protein>
    <recommendedName>
        <fullName evidence="4">DUF5009 domain-containing protein</fullName>
    </recommendedName>
</protein>
<feature type="transmembrane region" description="Helical" evidence="1">
    <location>
        <begin position="153"/>
        <end position="172"/>
    </location>
</feature>
<organism evidence="2 3">
    <name type="scientific">Peptostreptococcus anaerobius</name>
    <dbReference type="NCBI Taxonomy" id="1261"/>
    <lineage>
        <taxon>Bacteria</taxon>
        <taxon>Bacillati</taxon>
        <taxon>Bacillota</taxon>
        <taxon>Clostridia</taxon>
        <taxon>Peptostreptococcales</taxon>
        <taxon>Peptostreptococcaceae</taxon>
        <taxon>Peptostreptococcus</taxon>
    </lineage>
</organism>
<feature type="transmembrane region" description="Helical" evidence="1">
    <location>
        <begin position="184"/>
        <end position="205"/>
    </location>
</feature>
<dbReference type="RefSeq" id="WP_021935180.1">
    <property type="nucleotide sequence ID" value="NZ_CAXUJS010000013.1"/>
</dbReference>
<feature type="transmembrane region" description="Helical" evidence="1">
    <location>
        <begin position="425"/>
        <end position="450"/>
    </location>
</feature>
<proteinExistence type="predicted"/>
<feature type="transmembrane region" description="Helical" evidence="1">
    <location>
        <begin position="92"/>
        <end position="109"/>
    </location>
</feature>
<gene>
    <name evidence="2" type="ORF">HMPREF3195_00039</name>
</gene>
<feature type="transmembrane region" description="Helical" evidence="1">
    <location>
        <begin position="357"/>
        <end position="380"/>
    </location>
</feature>
<dbReference type="Proteomes" id="UP000070326">
    <property type="component" value="Unassembled WGS sequence"/>
</dbReference>
<dbReference type="AlphaFoldDB" id="A0A135YZQ3"/>
<feature type="transmembrane region" description="Helical" evidence="1">
    <location>
        <begin position="130"/>
        <end position="147"/>
    </location>
</feature>
<keyword evidence="1" id="KW-1133">Transmembrane helix</keyword>
<dbReference type="PANTHER" id="PTHR31061:SF24">
    <property type="entry name" value="LD22376P"/>
    <property type="match status" value="1"/>
</dbReference>
<dbReference type="EMBL" id="LSQZ01000001">
    <property type="protein sequence ID" value="KXI14850.1"/>
    <property type="molecule type" value="Genomic_DNA"/>
</dbReference>
<keyword evidence="1" id="KW-0812">Transmembrane</keyword>
<name>A0A135YZQ3_9FIRM</name>
<feature type="transmembrane region" description="Helical" evidence="1">
    <location>
        <begin position="387"/>
        <end position="405"/>
    </location>
</feature>
<feature type="transmembrane region" description="Helical" evidence="1">
    <location>
        <begin position="54"/>
        <end position="72"/>
    </location>
</feature>
<feature type="transmembrane region" description="Helical" evidence="1">
    <location>
        <begin position="237"/>
        <end position="258"/>
    </location>
</feature>
<reference evidence="2 3" key="1">
    <citation type="submission" date="2016-02" db="EMBL/GenBank/DDBJ databases">
        <authorList>
            <person name="Wen L."/>
            <person name="He K."/>
            <person name="Yang H."/>
        </authorList>
    </citation>
    <scope>NUCLEOTIDE SEQUENCE [LARGE SCALE GENOMIC DNA]</scope>
    <source>
        <strain evidence="2 3">MJR8628A</strain>
    </source>
</reference>
<accession>A0A135YZQ3</accession>
<evidence type="ECO:0000256" key="1">
    <source>
        <dbReference type="SAM" id="Phobius"/>
    </source>
</evidence>